<gene>
    <name evidence="1" type="ORF">GCM10011583_20780</name>
</gene>
<sequence length="259" mass="28111">MARLDQLLGTDFYHRPTSDTDAIIYGGLDHPEHRERVPGLIAVMSDRTAPGKERFLACVALTTWGEPAGYQAVVEAAVSGRRAPWYDVLVDRKFSVDSTFAQLAVALGDSREMAEEKRTVAQRDSAFQALVRIADTEYFEDQLGDLMDESTVRLLLTDIAETVDRGVGSLTGTGGVRPRFDLATQLVDLACAVALADGVLAARLATTVLEIEPTRRALVHGVTVLHRSGAPEVRRLGAYMIAVGDERVRGMATDALRTA</sequence>
<proteinExistence type="predicted"/>
<evidence type="ECO:0000313" key="2">
    <source>
        <dbReference type="Proteomes" id="UP000660265"/>
    </source>
</evidence>
<reference evidence="2" key="1">
    <citation type="journal article" date="2019" name="Int. J. Syst. Evol. Microbiol.">
        <title>The Global Catalogue of Microorganisms (GCM) 10K type strain sequencing project: providing services to taxonomists for standard genome sequencing and annotation.</title>
        <authorList>
            <consortium name="The Broad Institute Genomics Platform"/>
            <consortium name="The Broad Institute Genome Sequencing Center for Infectious Disease"/>
            <person name="Wu L."/>
            <person name="Ma J."/>
        </authorList>
    </citation>
    <scope>NUCLEOTIDE SEQUENCE [LARGE SCALE GENOMIC DNA]</scope>
    <source>
        <strain evidence="2">CGMCC 4.7275</strain>
    </source>
</reference>
<dbReference type="EMBL" id="BMMV01000005">
    <property type="protein sequence ID" value="GGJ89199.1"/>
    <property type="molecule type" value="Genomic_DNA"/>
</dbReference>
<protein>
    <submittedName>
        <fullName evidence="1">Uncharacterized protein</fullName>
    </submittedName>
</protein>
<evidence type="ECO:0000313" key="1">
    <source>
        <dbReference type="EMBL" id="GGJ89199.1"/>
    </source>
</evidence>
<keyword evidence="2" id="KW-1185">Reference proteome</keyword>
<accession>A0ABQ2E2T5</accession>
<name>A0ABQ2E2T5_9ACTN</name>
<dbReference type="Proteomes" id="UP000660265">
    <property type="component" value="Unassembled WGS sequence"/>
</dbReference>
<comment type="caution">
    <text evidence="1">The sequence shown here is derived from an EMBL/GenBank/DDBJ whole genome shotgun (WGS) entry which is preliminary data.</text>
</comment>
<organism evidence="1 2">
    <name type="scientific">Streptomyces camponoticapitis</name>
    <dbReference type="NCBI Taxonomy" id="1616125"/>
    <lineage>
        <taxon>Bacteria</taxon>
        <taxon>Bacillati</taxon>
        <taxon>Actinomycetota</taxon>
        <taxon>Actinomycetes</taxon>
        <taxon>Kitasatosporales</taxon>
        <taxon>Streptomycetaceae</taxon>
        <taxon>Streptomyces</taxon>
    </lineage>
</organism>